<evidence type="ECO:0000313" key="10">
    <source>
        <dbReference type="Proteomes" id="UP001157017"/>
    </source>
</evidence>
<feature type="domain" description="Peptidase S26" evidence="8">
    <location>
        <begin position="40"/>
        <end position="231"/>
    </location>
</feature>
<evidence type="ECO:0000256" key="7">
    <source>
        <dbReference type="SAM" id="MobiDB-lite"/>
    </source>
</evidence>
<dbReference type="Pfam" id="PF10502">
    <property type="entry name" value="Peptidase_S26"/>
    <property type="match status" value="1"/>
</dbReference>
<evidence type="ECO:0000256" key="4">
    <source>
        <dbReference type="ARBA" id="ARBA00013208"/>
    </source>
</evidence>
<keyword evidence="10" id="KW-1185">Reference proteome</keyword>
<feature type="region of interest" description="Disordered" evidence="7">
    <location>
        <begin position="196"/>
        <end position="219"/>
    </location>
</feature>
<dbReference type="InterPro" id="IPR000223">
    <property type="entry name" value="Pept_S26A_signal_pept_1"/>
</dbReference>
<dbReference type="InterPro" id="IPR019757">
    <property type="entry name" value="Pept_S26A_signal_pept_1_Lys-AS"/>
</dbReference>
<feature type="region of interest" description="Disordered" evidence="7">
    <location>
        <begin position="1"/>
        <end position="26"/>
    </location>
</feature>
<dbReference type="EMBL" id="BSUZ01000001">
    <property type="protein sequence ID" value="GMA88824.1"/>
    <property type="molecule type" value="Genomic_DNA"/>
</dbReference>
<keyword evidence="6" id="KW-1133">Transmembrane helix</keyword>
<reference evidence="10" key="1">
    <citation type="journal article" date="2019" name="Int. J. Syst. Evol. Microbiol.">
        <title>The Global Catalogue of Microorganisms (GCM) 10K type strain sequencing project: providing services to taxonomists for standard genome sequencing and annotation.</title>
        <authorList>
            <consortium name="The Broad Institute Genomics Platform"/>
            <consortium name="The Broad Institute Genome Sequencing Center for Infectious Disease"/>
            <person name="Wu L."/>
            <person name="Ma J."/>
        </authorList>
    </citation>
    <scope>NUCLEOTIDE SEQUENCE [LARGE SCALE GENOMIC DNA]</scope>
    <source>
        <strain evidence="10">NBRC 108730</strain>
    </source>
</reference>
<gene>
    <name evidence="9" type="ORF">GCM10025868_40740</name>
</gene>
<keyword evidence="6" id="KW-0472">Membrane</keyword>
<dbReference type="PROSITE" id="PS00761">
    <property type="entry name" value="SPASE_I_3"/>
    <property type="match status" value="1"/>
</dbReference>
<dbReference type="InterPro" id="IPR019758">
    <property type="entry name" value="Pept_S26A_signal_pept_1_CS"/>
</dbReference>
<dbReference type="CDD" id="cd06530">
    <property type="entry name" value="S26_SPase_I"/>
    <property type="match status" value="1"/>
</dbReference>
<evidence type="ECO:0000256" key="5">
    <source>
        <dbReference type="ARBA" id="ARBA00022801"/>
    </source>
</evidence>
<dbReference type="EC" id="3.4.21.89" evidence="4 6"/>
<evidence type="ECO:0000256" key="3">
    <source>
        <dbReference type="ARBA" id="ARBA00009370"/>
    </source>
</evidence>
<keyword evidence="6" id="KW-0645">Protease</keyword>
<comment type="similarity">
    <text evidence="3 6">Belongs to the peptidase S26 family.</text>
</comment>
<protein>
    <recommendedName>
        <fullName evidence="4 6">Signal peptidase I</fullName>
        <ecNumber evidence="4 6">3.4.21.89</ecNumber>
    </recommendedName>
</protein>
<dbReference type="PROSITE" id="PS00760">
    <property type="entry name" value="SPASE_I_2"/>
    <property type="match status" value="1"/>
</dbReference>
<evidence type="ECO:0000259" key="8">
    <source>
        <dbReference type="Pfam" id="PF10502"/>
    </source>
</evidence>
<keyword evidence="5 6" id="KW-0378">Hydrolase</keyword>
<dbReference type="Gene3D" id="2.10.109.10">
    <property type="entry name" value="Umud Fragment, subunit A"/>
    <property type="match status" value="1"/>
</dbReference>
<dbReference type="Proteomes" id="UP001157017">
    <property type="component" value="Unassembled WGS sequence"/>
</dbReference>
<evidence type="ECO:0000256" key="2">
    <source>
        <dbReference type="ARBA" id="ARBA00004401"/>
    </source>
</evidence>
<dbReference type="InterPro" id="IPR019533">
    <property type="entry name" value="Peptidase_S26"/>
</dbReference>
<feature type="compositionally biased region" description="Basic and acidic residues" evidence="7">
    <location>
        <begin position="1"/>
        <end position="14"/>
    </location>
</feature>
<evidence type="ECO:0000256" key="6">
    <source>
        <dbReference type="RuleBase" id="RU362042"/>
    </source>
</evidence>
<dbReference type="NCBIfam" id="TIGR02227">
    <property type="entry name" value="sigpep_I_bact"/>
    <property type="match status" value="1"/>
</dbReference>
<proteinExistence type="inferred from homology"/>
<organism evidence="9 10">
    <name type="scientific">Angustibacter aerolatus</name>
    <dbReference type="NCBI Taxonomy" id="1162965"/>
    <lineage>
        <taxon>Bacteria</taxon>
        <taxon>Bacillati</taxon>
        <taxon>Actinomycetota</taxon>
        <taxon>Actinomycetes</taxon>
        <taxon>Kineosporiales</taxon>
        <taxon>Kineosporiaceae</taxon>
    </lineage>
</organism>
<keyword evidence="6" id="KW-0812">Transmembrane</keyword>
<dbReference type="SUPFAM" id="SSF51306">
    <property type="entry name" value="LexA/Signal peptidase"/>
    <property type="match status" value="1"/>
</dbReference>
<feature type="compositionally biased region" description="Basic and acidic residues" evidence="7">
    <location>
        <begin position="197"/>
        <end position="211"/>
    </location>
</feature>
<comment type="subcellular location">
    <subcellularLocation>
        <location evidence="2">Cell membrane</location>
        <topology evidence="2">Single-pass type II membrane protein</topology>
    </subcellularLocation>
    <subcellularLocation>
        <location evidence="6">Membrane</location>
        <topology evidence="6">Single-pass type II membrane protein</topology>
    </subcellularLocation>
</comment>
<feature type="transmembrane region" description="Helical" evidence="6">
    <location>
        <begin position="43"/>
        <end position="66"/>
    </location>
</feature>
<sequence length="255" mass="27133">MSDTAKDRPAHEAGVDPAAPDARERSAQRTASGGFLGLVRETVIVVVIALALSLLVKTFLAQAFFIPSQSMENTLLIGDRVIVSKATPGPFDLHRGQVIVFTDPGDWLGADEVPPSTNPVRRGLAFVGLLPNDSNNHLIKRIIGLPGDHVAYDRDAEKATVNGVAITEPYLKPGSIPSEKDFDVVVPAGKVWVMGDNRQESEDSRYHDDGTGRTGSVPISDVTGRAVAVVWPLSHASRLTEPSAVFAKVPAAGTK</sequence>
<evidence type="ECO:0000313" key="9">
    <source>
        <dbReference type="EMBL" id="GMA88824.1"/>
    </source>
</evidence>
<accession>A0ABQ6JNB2</accession>
<evidence type="ECO:0000256" key="1">
    <source>
        <dbReference type="ARBA" id="ARBA00000677"/>
    </source>
</evidence>
<comment type="catalytic activity">
    <reaction evidence="1 6">
        <text>Cleavage of hydrophobic, N-terminal signal or leader sequences from secreted and periplasmic proteins.</text>
        <dbReference type="EC" id="3.4.21.89"/>
    </reaction>
</comment>
<comment type="caution">
    <text evidence="9">The sequence shown here is derived from an EMBL/GenBank/DDBJ whole genome shotgun (WGS) entry which is preliminary data.</text>
</comment>
<dbReference type="InterPro" id="IPR036286">
    <property type="entry name" value="LexA/Signal_pep-like_sf"/>
</dbReference>
<name>A0ABQ6JNB2_9ACTN</name>
<dbReference type="PRINTS" id="PR00727">
    <property type="entry name" value="LEADERPTASE"/>
</dbReference>
<dbReference type="PANTHER" id="PTHR43390:SF1">
    <property type="entry name" value="CHLOROPLAST PROCESSING PEPTIDASE"/>
    <property type="match status" value="1"/>
</dbReference>
<dbReference type="PANTHER" id="PTHR43390">
    <property type="entry name" value="SIGNAL PEPTIDASE I"/>
    <property type="match status" value="1"/>
</dbReference>